<dbReference type="EMBL" id="UOGK01000074">
    <property type="protein sequence ID" value="VAX36640.1"/>
    <property type="molecule type" value="Genomic_DNA"/>
</dbReference>
<accession>A0A3B1DNV1</accession>
<proteinExistence type="predicted"/>
<evidence type="ECO:0000313" key="3">
    <source>
        <dbReference type="EMBL" id="VAX36640.1"/>
    </source>
</evidence>
<dbReference type="InterPro" id="IPR014044">
    <property type="entry name" value="CAP_dom"/>
</dbReference>
<protein>
    <recommendedName>
        <fullName evidence="2">SCP domain-containing protein</fullName>
    </recommendedName>
</protein>
<dbReference type="Pfam" id="PF00188">
    <property type="entry name" value="CAP"/>
    <property type="match status" value="1"/>
</dbReference>
<dbReference type="SUPFAM" id="SSF55797">
    <property type="entry name" value="PR-1-like"/>
    <property type="match status" value="1"/>
</dbReference>
<dbReference type="Gene3D" id="3.40.33.10">
    <property type="entry name" value="CAP"/>
    <property type="match status" value="1"/>
</dbReference>
<sequence>MSRWRFKQSGGQKDRSARGLRRGAGQVVDRGWCEALEPRCLLSSGFTTEEVYFAELVNRARSDPQAEGLRLGIDLTEGLTSEQAALLGTVEPLALDFSLTTAARAHSLDMATRGFFDHINPDGLNPTQRAQAAGYSGVTGEVIAVGQNSIDALYASWMDTPENRINLLSLLTSFDDGFHYDQIGPGFATDLGFADDYYTAMFGDPGTGSVARLVGVVYDDADADEFYSIGEGTAGVRIDVAAASDPETIVGTFTTDEAGNYQIVLGD</sequence>
<name>A0A3B1DNV1_9ZZZZ</name>
<reference evidence="3" key="1">
    <citation type="submission" date="2018-06" db="EMBL/GenBank/DDBJ databases">
        <authorList>
            <person name="Zhirakovskaya E."/>
        </authorList>
    </citation>
    <scope>NUCLEOTIDE SEQUENCE</scope>
</reference>
<organism evidence="3">
    <name type="scientific">hydrothermal vent metagenome</name>
    <dbReference type="NCBI Taxonomy" id="652676"/>
    <lineage>
        <taxon>unclassified sequences</taxon>
        <taxon>metagenomes</taxon>
        <taxon>ecological metagenomes</taxon>
    </lineage>
</organism>
<gene>
    <name evidence="3" type="ORF">MNBD_PLANCTO03-103</name>
</gene>
<dbReference type="PANTHER" id="PTHR31157">
    <property type="entry name" value="SCP DOMAIN-CONTAINING PROTEIN"/>
    <property type="match status" value="1"/>
</dbReference>
<evidence type="ECO:0000259" key="2">
    <source>
        <dbReference type="Pfam" id="PF00188"/>
    </source>
</evidence>
<feature type="region of interest" description="Disordered" evidence="1">
    <location>
        <begin position="1"/>
        <end position="22"/>
    </location>
</feature>
<feature type="domain" description="SCP" evidence="2">
    <location>
        <begin position="90"/>
        <end position="168"/>
    </location>
</feature>
<dbReference type="PANTHER" id="PTHR31157:SF1">
    <property type="entry name" value="SCP DOMAIN-CONTAINING PROTEIN"/>
    <property type="match status" value="1"/>
</dbReference>
<dbReference type="AlphaFoldDB" id="A0A3B1DNV1"/>
<dbReference type="InterPro" id="IPR035940">
    <property type="entry name" value="CAP_sf"/>
</dbReference>
<feature type="non-terminal residue" evidence="3">
    <location>
        <position position="267"/>
    </location>
</feature>
<dbReference type="CDD" id="cd05379">
    <property type="entry name" value="CAP_bacterial"/>
    <property type="match status" value="1"/>
</dbReference>
<evidence type="ECO:0000256" key="1">
    <source>
        <dbReference type="SAM" id="MobiDB-lite"/>
    </source>
</evidence>